<evidence type="ECO:0008006" key="4">
    <source>
        <dbReference type="Google" id="ProtNLM"/>
    </source>
</evidence>
<sequence>MRHRRQRSGARRTAGWTSLEVFRYTVNQRDVFFPEPWFARYQGLRQSELPHRRERTNVYITLPVYTLRELSLRAIKRRLTHARQAFQLDIPRSLQYELATMLPRNEEEEEEEEEDDDDAANS</sequence>
<feature type="region of interest" description="Disordered" evidence="1">
    <location>
        <begin position="99"/>
        <end position="122"/>
    </location>
</feature>
<dbReference type="Gene3D" id="1.10.750.10">
    <property type="entry name" value="von Hippel-Lindau disease tumour suppressor, alpha domain"/>
    <property type="match status" value="1"/>
</dbReference>
<gene>
    <name evidence="2" type="ORF">QLX08_011273</name>
</gene>
<comment type="caution">
    <text evidence="2">The sequence shown here is derived from an EMBL/GenBank/DDBJ whole genome shotgun (WGS) entry which is preliminary data.</text>
</comment>
<proteinExistence type="predicted"/>
<evidence type="ECO:0000313" key="2">
    <source>
        <dbReference type="EMBL" id="KAK9293947.1"/>
    </source>
</evidence>
<reference evidence="2 3" key="1">
    <citation type="submission" date="2024-05" db="EMBL/GenBank/DDBJ databases">
        <title>The nuclear and mitochondrial genome assemblies of Tetragonisca angustula (Apidae: Meliponini), a tiny yet remarkable pollinator in the Neotropics.</title>
        <authorList>
            <person name="Ferrari R."/>
            <person name="Ricardo P.C."/>
            <person name="Dias F.C."/>
            <person name="Araujo N.S."/>
            <person name="Soares D.O."/>
            <person name="Zhou Q.-S."/>
            <person name="Zhu C.-D."/>
            <person name="Coutinho L."/>
            <person name="Airas M.C."/>
            <person name="Batista T.M."/>
        </authorList>
    </citation>
    <scope>NUCLEOTIDE SEQUENCE [LARGE SCALE GENOMIC DNA]</scope>
    <source>
        <strain evidence="2">ASF017062</strain>
        <tissue evidence="2">Abdomen</tissue>
    </source>
</reference>
<keyword evidence="3" id="KW-1185">Reference proteome</keyword>
<evidence type="ECO:0000313" key="3">
    <source>
        <dbReference type="Proteomes" id="UP001432146"/>
    </source>
</evidence>
<dbReference type="EMBL" id="JAWNGG020000357">
    <property type="protein sequence ID" value="KAK9293947.1"/>
    <property type="molecule type" value="Genomic_DNA"/>
</dbReference>
<dbReference type="InterPro" id="IPR036208">
    <property type="entry name" value="VHL_sf"/>
</dbReference>
<dbReference type="SUPFAM" id="SSF49468">
    <property type="entry name" value="VHL"/>
    <property type="match status" value="1"/>
</dbReference>
<feature type="compositionally biased region" description="Acidic residues" evidence="1">
    <location>
        <begin position="106"/>
        <end position="122"/>
    </location>
</feature>
<protein>
    <recommendedName>
        <fullName evidence="4">SOCS box domain-containing protein</fullName>
    </recommendedName>
</protein>
<accession>A0AAW0Z905</accession>
<dbReference type="AlphaFoldDB" id="A0AAW0Z905"/>
<dbReference type="InterPro" id="IPR037139">
    <property type="entry name" value="VHL_alpha_dom_sf"/>
</dbReference>
<name>A0AAW0Z905_9HYME</name>
<evidence type="ECO:0000256" key="1">
    <source>
        <dbReference type="SAM" id="MobiDB-lite"/>
    </source>
</evidence>
<dbReference type="Proteomes" id="UP001432146">
    <property type="component" value="Unassembled WGS sequence"/>
</dbReference>
<organism evidence="2 3">
    <name type="scientific">Tetragonisca angustula</name>
    <dbReference type="NCBI Taxonomy" id="166442"/>
    <lineage>
        <taxon>Eukaryota</taxon>
        <taxon>Metazoa</taxon>
        <taxon>Ecdysozoa</taxon>
        <taxon>Arthropoda</taxon>
        <taxon>Hexapoda</taxon>
        <taxon>Insecta</taxon>
        <taxon>Pterygota</taxon>
        <taxon>Neoptera</taxon>
        <taxon>Endopterygota</taxon>
        <taxon>Hymenoptera</taxon>
        <taxon>Apocrita</taxon>
        <taxon>Aculeata</taxon>
        <taxon>Apoidea</taxon>
        <taxon>Anthophila</taxon>
        <taxon>Apidae</taxon>
        <taxon>Tetragonisca</taxon>
    </lineage>
</organism>